<evidence type="ECO:0000313" key="1">
    <source>
        <dbReference type="EMBL" id="EEG92328.1"/>
    </source>
</evidence>
<proteinExistence type="predicted"/>
<reference evidence="1 2" key="2">
    <citation type="submission" date="2009-03" db="EMBL/GenBank/DDBJ databases">
        <title>Draft genome sequence of Roseburia inulinivorans (DSM 16841).</title>
        <authorList>
            <person name="Sudarsanam P."/>
            <person name="Ley R."/>
            <person name="Guruge J."/>
            <person name="Turnbaugh P.J."/>
            <person name="Mahowald M."/>
            <person name="Liep D."/>
            <person name="Gordon J."/>
        </authorList>
    </citation>
    <scope>NUCLEOTIDE SEQUENCE [LARGE SCALE GENOMIC DNA]</scope>
    <source>
        <strain evidence="1 2">DSM 16841</strain>
    </source>
</reference>
<name>C0FYI9_9FIRM</name>
<dbReference type="EMBL" id="ACFY01000156">
    <property type="protein sequence ID" value="EEG92328.1"/>
    <property type="molecule type" value="Genomic_DNA"/>
</dbReference>
<evidence type="ECO:0000313" key="2">
    <source>
        <dbReference type="Proteomes" id="UP000003561"/>
    </source>
</evidence>
<gene>
    <name evidence="1" type="ORF">ROSEINA2194_03828</name>
</gene>
<reference evidence="1 2" key="1">
    <citation type="submission" date="2009-02" db="EMBL/GenBank/DDBJ databases">
        <authorList>
            <person name="Fulton L."/>
            <person name="Clifton S."/>
            <person name="Fulton B."/>
            <person name="Xu J."/>
            <person name="Minx P."/>
            <person name="Pepin K.H."/>
            <person name="Johnson M."/>
            <person name="Bhonagiri V."/>
            <person name="Nash W.E."/>
            <person name="Mardis E.R."/>
            <person name="Wilson R.K."/>
        </authorList>
    </citation>
    <scope>NUCLEOTIDE SEQUENCE [LARGE SCALE GENOMIC DNA]</scope>
    <source>
        <strain evidence="1 2">DSM 16841</strain>
    </source>
</reference>
<dbReference type="Proteomes" id="UP000003561">
    <property type="component" value="Unassembled WGS sequence"/>
</dbReference>
<accession>C0FYI9</accession>
<sequence>MNFKITLHIFSQEETGLIHGSLPEEENNPQSLLNSLRPFCTPKELETIDMLTNMFSMLETYETIFAG</sequence>
<dbReference type="RefSeq" id="WP_009860839.1">
    <property type="nucleotide sequence ID" value="NZ_ACFY01000156.1"/>
</dbReference>
<protein>
    <submittedName>
        <fullName evidence="1">Uncharacterized protein</fullName>
    </submittedName>
</protein>
<organism evidence="1 2">
    <name type="scientific">Roseburia inulinivorans DSM 16841</name>
    <dbReference type="NCBI Taxonomy" id="622312"/>
    <lineage>
        <taxon>Bacteria</taxon>
        <taxon>Bacillati</taxon>
        <taxon>Bacillota</taxon>
        <taxon>Clostridia</taxon>
        <taxon>Lachnospirales</taxon>
        <taxon>Lachnospiraceae</taxon>
        <taxon>Roseburia</taxon>
    </lineage>
</organism>
<comment type="caution">
    <text evidence="1">The sequence shown here is derived from an EMBL/GenBank/DDBJ whole genome shotgun (WGS) entry which is preliminary data.</text>
</comment>
<dbReference type="AlphaFoldDB" id="C0FYI9"/>